<proteinExistence type="predicted"/>
<accession>A0AA40AW54</accession>
<evidence type="ECO:0000313" key="1">
    <source>
        <dbReference type="EMBL" id="KAK0723133.1"/>
    </source>
</evidence>
<dbReference type="RefSeq" id="XP_060299057.1">
    <property type="nucleotide sequence ID" value="XM_060447916.1"/>
</dbReference>
<sequence length="154" mass="16355">MANAPPSLKATKDPEINTAAAQRHLRDSRQPTGLNARITDCETKLADLESKMADECAKIKQIGKLDAKVSGVDKRIARLHAKASDGDVRADEMLTFIHAKTIPTKRSRIPWNLLRSKMSSPGTVPRGSIPHRAWSISDVFGSGGDGGGDGGGGA</sequence>
<dbReference type="AlphaFoldDB" id="A0AA40AW54"/>
<name>A0AA40AW54_9PEZI</name>
<protein>
    <submittedName>
        <fullName evidence="1">Uncharacterized protein</fullName>
    </submittedName>
</protein>
<keyword evidence="2" id="KW-1185">Reference proteome</keyword>
<organism evidence="1 2">
    <name type="scientific">Lasiosphaeria miniovina</name>
    <dbReference type="NCBI Taxonomy" id="1954250"/>
    <lineage>
        <taxon>Eukaryota</taxon>
        <taxon>Fungi</taxon>
        <taxon>Dikarya</taxon>
        <taxon>Ascomycota</taxon>
        <taxon>Pezizomycotina</taxon>
        <taxon>Sordariomycetes</taxon>
        <taxon>Sordariomycetidae</taxon>
        <taxon>Sordariales</taxon>
        <taxon>Lasiosphaeriaceae</taxon>
        <taxon>Lasiosphaeria</taxon>
    </lineage>
</organism>
<evidence type="ECO:0000313" key="2">
    <source>
        <dbReference type="Proteomes" id="UP001172101"/>
    </source>
</evidence>
<dbReference type="GeneID" id="85331186"/>
<dbReference type="EMBL" id="JAUIRO010000003">
    <property type="protein sequence ID" value="KAK0723133.1"/>
    <property type="molecule type" value="Genomic_DNA"/>
</dbReference>
<comment type="caution">
    <text evidence="1">The sequence shown here is derived from an EMBL/GenBank/DDBJ whole genome shotgun (WGS) entry which is preliminary data.</text>
</comment>
<reference evidence="1" key="1">
    <citation type="submission" date="2023-06" db="EMBL/GenBank/DDBJ databases">
        <title>Genome-scale phylogeny and comparative genomics of the fungal order Sordariales.</title>
        <authorList>
            <consortium name="Lawrence Berkeley National Laboratory"/>
            <person name="Hensen N."/>
            <person name="Bonometti L."/>
            <person name="Westerberg I."/>
            <person name="Brannstrom I.O."/>
            <person name="Guillou S."/>
            <person name="Cros-Aarteil S."/>
            <person name="Calhoun S."/>
            <person name="Haridas S."/>
            <person name="Kuo A."/>
            <person name="Mondo S."/>
            <person name="Pangilinan J."/>
            <person name="Riley R."/>
            <person name="LaButti K."/>
            <person name="Andreopoulos B."/>
            <person name="Lipzen A."/>
            <person name="Chen C."/>
            <person name="Yanf M."/>
            <person name="Daum C."/>
            <person name="Ng V."/>
            <person name="Clum A."/>
            <person name="Steindorff A."/>
            <person name="Ohm R."/>
            <person name="Martin F."/>
            <person name="Silar P."/>
            <person name="Natvig D."/>
            <person name="Lalanne C."/>
            <person name="Gautier V."/>
            <person name="Ament-velasquez S.L."/>
            <person name="Kruys A."/>
            <person name="Hutchinson M.I."/>
            <person name="Powell A.J."/>
            <person name="Barry K."/>
            <person name="Miller A.N."/>
            <person name="Grigoriev I.V."/>
            <person name="Debuchy R."/>
            <person name="Gladieux P."/>
            <person name="Thoren M.H."/>
            <person name="Johannesson H."/>
        </authorList>
    </citation>
    <scope>NUCLEOTIDE SEQUENCE</scope>
    <source>
        <strain evidence="1">SMH2392-1A</strain>
    </source>
</reference>
<gene>
    <name evidence="1" type="ORF">B0T26DRAFT_871059</name>
</gene>
<dbReference type="Proteomes" id="UP001172101">
    <property type="component" value="Unassembled WGS sequence"/>
</dbReference>